<sequence>MSHDPSDPSAYPTSSPSSAPSANTYNEHIDPWHLLTLELHFSPIVRILVQPVCDYIVSHAFPIGFAVSLCLVRGQTTNATCVSSYGWANNTLGQSPCLVASYLETACLNTSAFLVPALPDGSHYTGPGTAQVNLCNCNTITYSLISACADCQNRQYLNWGNWTANCAVVAIGLFPYPTPAGTSIPQWAYININSSTALYNPVEAEDGVPTVSLLTSFSTASTTTSSTSPSSAATTSTSATVSPTVTTSSGSNVGAIAGGVVGGIAFLIGAAMLALFSRVLQRRRKAHAAARFADMVNHVDTSHVGPLLKQESSTDRRGHAEHSRENSQAEEMKELVRTTSAGRYMILFEITAREIQTLITFF</sequence>
<keyword evidence="2" id="KW-1133">Transmembrane helix</keyword>
<evidence type="ECO:0000313" key="3">
    <source>
        <dbReference type="EMBL" id="KAK0475721.1"/>
    </source>
</evidence>
<feature type="region of interest" description="Disordered" evidence="1">
    <location>
        <begin position="303"/>
        <end position="333"/>
    </location>
</feature>
<keyword evidence="4" id="KW-1185">Reference proteome</keyword>
<comment type="caution">
    <text evidence="3">The sequence shown here is derived from an EMBL/GenBank/DDBJ whole genome shotgun (WGS) entry which is preliminary data.</text>
</comment>
<keyword evidence="2" id="KW-0472">Membrane</keyword>
<organism evidence="3 4">
    <name type="scientific">Armillaria novae-zelandiae</name>
    <dbReference type="NCBI Taxonomy" id="153914"/>
    <lineage>
        <taxon>Eukaryota</taxon>
        <taxon>Fungi</taxon>
        <taxon>Dikarya</taxon>
        <taxon>Basidiomycota</taxon>
        <taxon>Agaricomycotina</taxon>
        <taxon>Agaricomycetes</taxon>
        <taxon>Agaricomycetidae</taxon>
        <taxon>Agaricales</taxon>
        <taxon>Marasmiineae</taxon>
        <taxon>Physalacriaceae</taxon>
        <taxon>Armillaria</taxon>
    </lineage>
</organism>
<feature type="compositionally biased region" description="Basic and acidic residues" evidence="1">
    <location>
        <begin position="312"/>
        <end position="333"/>
    </location>
</feature>
<proteinExistence type="predicted"/>
<evidence type="ECO:0000313" key="4">
    <source>
        <dbReference type="Proteomes" id="UP001175227"/>
    </source>
</evidence>
<gene>
    <name evidence="3" type="ORF">IW261DRAFT_1644243</name>
</gene>
<keyword evidence="2" id="KW-0812">Transmembrane</keyword>
<reference evidence="3" key="1">
    <citation type="submission" date="2023-06" db="EMBL/GenBank/DDBJ databases">
        <authorList>
            <consortium name="Lawrence Berkeley National Laboratory"/>
            <person name="Ahrendt S."/>
            <person name="Sahu N."/>
            <person name="Indic B."/>
            <person name="Wong-Bajracharya J."/>
            <person name="Merenyi Z."/>
            <person name="Ke H.-M."/>
            <person name="Monk M."/>
            <person name="Kocsube S."/>
            <person name="Drula E."/>
            <person name="Lipzen A."/>
            <person name="Balint B."/>
            <person name="Henrissat B."/>
            <person name="Andreopoulos B."/>
            <person name="Martin F.M."/>
            <person name="Harder C.B."/>
            <person name="Rigling D."/>
            <person name="Ford K.L."/>
            <person name="Foster G.D."/>
            <person name="Pangilinan J."/>
            <person name="Papanicolaou A."/>
            <person name="Barry K."/>
            <person name="LaButti K."/>
            <person name="Viragh M."/>
            <person name="Koriabine M."/>
            <person name="Yan M."/>
            <person name="Riley R."/>
            <person name="Champramary S."/>
            <person name="Plett K.L."/>
            <person name="Tsai I.J."/>
            <person name="Slot J."/>
            <person name="Sipos G."/>
            <person name="Plett J."/>
            <person name="Nagy L.G."/>
            <person name="Grigoriev I.V."/>
        </authorList>
    </citation>
    <scope>NUCLEOTIDE SEQUENCE</scope>
    <source>
        <strain evidence="3">ICMP 16352</strain>
    </source>
</reference>
<dbReference type="EMBL" id="JAUEPR010000022">
    <property type="protein sequence ID" value="KAK0475721.1"/>
    <property type="molecule type" value="Genomic_DNA"/>
</dbReference>
<evidence type="ECO:0000256" key="2">
    <source>
        <dbReference type="SAM" id="Phobius"/>
    </source>
</evidence>
<dbReference type="Proteomes" id="UP001175227">
    <property type="component" value="Unassembled WGS sequence"/>
</dbReference>
<name>A0AA39TAA9_9AGAR</name>
<feature type="transmembrane region" description="Helical" evidence="2">
    <location>
        <begin position="253"/>
        <end position="276"/>
    </location>
</feature>
<feature type="compositionally biased region" description="Low complexity" evidence="1">
    <location>
        <begin position="7"/>
        <end position="22"/>
    </location>
</feature>
<protein>
    <submittedName>
        <fullName evidence="3">Uncharacterized protein</fullName>
    </submittedName>
</protein>
<accession>A0AA39TAA9</accession>
<feature type="region of interest" description="Disordered" evidence="1">
    <location>
        <begin position="220"/>
        <end position="245"/>
    </location>
</feature>
<evidence type="ECO:0000256" key="1">
    <source>
        <dbReference type="SAM" id="MobiDB-lite"/>
    </source>
</evidence>
<dbReference type="AlphaFoldDB" id="A0AA39TAA9"/>
<feature type="region of interest" description="Disordered" evidence="1">
    <location>
        <begin position="1"/>
        <end position="22"/>
    </location>
</feature>